<dbReference type="CDD" id="cd03180">
    <property type="entry name" value="GST_C_2"/>
    <property type="match status" value="1"/>
</dbReference>
<sequence>MLTIWGRENSVNVKKVLWCAAELQLVFNFIPAGGQYGKNQDAPFLSLNPNGLVPCLQDDENDLVLWESNTIVRYLAARYGQDVWLLSDAAERARNEKWMDWTLSLLAPALQPLFVSLVRTPAKQRDPAAIERGIAACEKLFAIADGALEKQPWFAGDAFGIGDIPLGCLAYNWFNLAIERQPRPRLEAWYQALCERTAYQQRVMLPLS</sequence>
<dbReference type="Gene3D" id="1.20.1050.10">
    <property type="match status" value="1"/>
</dbReference>
<dbReference type="InterPro" id="IPR036282">
    <property type="entry name" value="Glutathione-S-Trfase_C_sf"/>
</dbReference>
<dbReference type="AlphaFoldDB" id="W0HZU9"/>
<reference evidence="5 6" key="1">
    <citation type="journal article" date="2014" name="Genome Biol. Evol.">
        <title>Genome degeneration and adaptation in a nascent stage of symbiosis.</title>
        <authorList>
            <person name="Oakeson K.F."/>
            <person name="Gil R."/>
            <person name="Clayton A.L."/>
            <person name="Dunn D.M."/>
            <person name="von Niederhausern A.C."/>
            <person name="Hamil C."/>
            <person name="Aoyagi A."/>
            <person name="Duval B."/>
            <person name="Baca A."/>
            <person name="Silva F.J."/>
            <person name="Vallier A."/>
            <person name="Jackson D.G."/>
            <person name="Latorre A."/>
            <person name="Weiss R.B."/>
            <person name="Heddi A."/>
            <person name="Moya A."/>
            <person name="Dale C."/>
        </authorList>
    </citation>
    <scope>NUCLEOTIDE SEQUENCE [LARGE SCALE GENOMIC DNA]</scope>
    <source>
        <strain evidence="5 6">HS1</strain>
    </source>
</reference>
<dbReference type="Pfam" id="PF13410">
    <property type="entry name" value="GST_C_2"/>
    <property type="match status" value="1"/>
</dbReference>
<dbReference type="SFLD" id="SFLDG01150">
    <property type="entry name" value="Main.1:_Beta-like"/>
    <property type="match status" value="1"/>
</dbReference>
<evidence type="ECO:0000313" key="5">
    <source>
        <dbReference type="EMBL" id="AHF77703.1"/>
    </source>
</evidence>
<comment type="similarity">
    <text evidence="1">Belongs to the GST superfamily.</text>
</comment>
<dbReference type="CDD" id="cd03047">
    <property type="entry name" value="GST_N_2"/>
    <property type="match status" value="1"/>
</dbReference>
<dbReference type="SFLD" id="SFLDG00358">
    <property type="entry name" value="Main_(cytGST)"/>
    <property type="match status" value="1"/>
</dbReference>
<dbReference type="Pfam" id="PF02798">
    <property type="entry name" value="GST_N"/>
    <property type="match status" value="1"/>
</dbReference>
<evidence type="ECO:0000259" key="4">
    <source>
        <dbReference type="PROSITE" id="PS50405"/>
    </source>
</evidence>
<protein>
    <submittedName>
        <fullName evidence="5">Putative glutathione S-transferase</fullName>
    </submittedName>
</protein>
<dbReference type="RefSeq" id="WP_025422846.1">
    <property type="nucleotide sequence ID" value="NZ_CP006569.1"/>
</dbReference>
<name>W0HZU9_9GAMM</name>
<dbReference type="FunFam" id="3.40.30.10:FF:000039">
    <property type="entry name" value="Glutathione S-transferase domain"/>
    <property type="match status" value="1"/>
</dbReference>
<dbReference type="PANTHER" id="PTHR44051:SF19">
    <property type="entry name" value="DISULFIDE-BOND OXIDOREDUCTASE YFCG"/>
    <property type="match status" value="1"/>
</dbReference>
<dbReference type="InterPro" id="IPR010987">
    <property type="entry name" value="Glutathione-S-Trfase_C-like"/>
</dbReference>
<gene>
    <name evidence="5" type="primary">gstB</name>
    <name evidence="5" type="ORF">Sant_2675</name>
</gene>
<dbReference type="PATRIC" id="fig|1239307.3.peg.2979"/>
<evidence type="ECO:0000259" key="3">
    <source>
        <dbReference type="PROSITE" id="PS50404"/>
    </source>
</evidence>
<evidence type="ECO:0000256" key="1">
    <source>
        <dbReference type="ARBA" id="ARBA00007409"/>
    </source>
</evidence>
<dbReference type="SFLD" id="SFLDS00019">
    <property type="entry name" value="Glutathione_Transferase_(cytos"/>
    <property type="match status" value="1"/>
</dbReference>
<dbReference type="PROSITE" id="PS50405">
    <property type="entry name" value="GST_CTER"/>
    <property type="match status" value="1"/>
</dbReference>
<dbReference type="InterPro" id="IPR040079">
    <property type="entry name" value="Glutathione_S-Trfase"/>
</dbReference>
<dbReference type="HOGENOM" id="CLU_011226_6_2_6"/>
<dbReference type="OrthoDB" id="5958450at2"/>
<dbReference type="Proteomes" id="UP000019028">
    <property type="component" value="Chromosome"/>
</dbReference>
<dbReference type="EMBL" id="CP006569">
    <property type="protein sequence ID" value="AHF77703.1"/>
    <property type="molecule type" value="Genomic_DNA"/>
</dbReference>
<dbReference type="Gene3D" id="3.40.30.10">
    <property type="entry name" value="Glutaredoxin"/>
    <property type="match status" value="1"/>
</dbReference>
<dbReference type="GO" id="GO:0016740">
    <property type="term" value="F:transferase activity"/>
    <property type="evidence" value="ECO:0007669"/>
    <property type="project" value="UniProtKB-KW"/>
</dbReference>
<evidence type="ECO:0000256" key="2">
    <source>
        <dbReference type="ARBA" id="ARBA00022679"/>
    </source>
</evidence>
<proteinExistence type="inferred from homology"/>
<dbReference type="SUPFAM" id="SSF52833">
    <property type="entry name" value="Thioredoxin-like"/>
    <property type="match status" value="1"/>
</dbReference>
<evidence type="ECO:0000313" key="6">
    <source>
        <dbReference type="Proteomes" id="UP000019028"/>
    </source>
</evidence>
<organism evidence="5 6">
    <name type="scientific">Sodalis praecaptivus</name>
    <dbReference type="NCBI Taxonomy" id="1239307"/>
    <lineage>
        <taxon>Bacteria</taxon>
        <taxon>Pseudomonadati</taxon>
        <taxon>Pseudomonadota</taxon>
        <taxon>Gammaproteobacteria</taxon>
        <taxon>Enterobacterales</taxon>
        <taxon>Bruguierivoracaceae</taxon>
        <taxon>Sodalis</taxon>
    </lineage>
</organism>
<dbReference type="InterPro" id="IPR036249">
    <property type="entry name" value="Thioredoxin-like_sf"/>
</dbReference>
<dbReference type="InterPro" id="IPR004045">
    <property type="entry name" value="Glutathione_S-Trfase_N"/>
</dbReference>
<dbReference type="PANTHER" id="PTHR44051">
    <property type="entry name" value="GLUTATHIONE S-TRANSFERASE-RELATED"/>
    <property type="match status" value="1"/>
</dbReference>
<accession>W0HZU9</accession>
<feature type="domain" description="GST C-terminal" evidence="4">
    <location>
        <begin position="88"/>
        <end position="208"/>
    </location>
</feature>
<keyword evidence="2 5" id="KW-0808">Transferase</keyword>
<keyword evidence="6" id="KW-1185">Reference proteome</keyword>
<dbReference type="SUPFAM" id="SSF47616">
    <property type="entry name" value="GST C-terminal domain-like"/>
    <property type="match status" value="1"/>
</dbReference>
<dbReference type="PROSITE" id="PS50404">
    <property type="entry name" value="GST_NTER"/>
    <property type="match status" value="1"/>
</dbReference>
<feature type="domain" description="GST N-terminal" evidence="3">
    <location>
        <begin position="1"/>
        <end position="83"/>
    </location>
</feature>
<dbReference type="KEGG" id="sod:Sant_2675"/>